<name>A0A072N014_9GAMM</name>
<gene>
    <name evidence="1" type="ORF">D777_02509</name>
</gene>
<accession>A0A072N014</accession>
<dbReference type="EMBL" id="ANIE01000007">
    <property type="protein sequence ID" value="KEF30567.1"/>
    <property type="molecule type" value="Genomic_DNA"/>
</dbReference>
<reference evidence="1 2" key="1">
    <citation type="submission" date="2012-12" db="EMBL/GenBank/DDBJ databases">
        <title>Genome assembly of Marinobacter sp. AK21.</title>
        <authorList>
            <person name="Khatri I."/>
            <person name="Kumar R."/>
            <person name="Vaidya B."/>
            <person name="Subramanian S."/>
            <person name="Pinnaka A."/>
        </authorList>
    </citation>
    <scope>NUCLEOTIDE SEQUENCE [LARGE SCALE GENOMIC DNA]</scope>
    <source>
        <strain evidence="1 2">AK21</strain>
    </source>
</reference>
<evidence type="ECO:0000313" key="1">
    <source>
        <dbReference type="EMBL" id="KEF30567.1"/>
    </source>
</evidence>
<protein>
    <submittedName>
        <fullName evidence="1">Uncharacterized protein</fullName>
    </submittedName>
</protein>
<sequence>MASKSASRATISSQSRCGVDKLQWDAVCCYRYVSPVVALPQSTQNLHQA</sequence>
<keyword evidence="2" id="KW-1185">Reference proteome</keyword>
<dbReference type="AlphaFoldDB" id="A0A072N014"/>
<organism evidence="1 2">
    <name type="scientific">Marinobacter nitratireducens</name>
    <dbReference type="NCBI Taxonomy" id="1137280"/>
    <lineage>
        <taxon>Bacteria</taxon>
        <taxon>Pseudomonadati</taxon>
        <taxon>Pseudomonadota</taxon>
        <taxon>Gammaproteobacteria</taxon>
        <taxon>Pseudomonadales</taxon>
        <taxon>Marinobacteraceae</taxon>
        <taxon>Marinobacter</taxon>
    </lineage>
</organism>
<evidence type="ECO:0000313" key="2">
    <source>
        <dbReference type="Proteomes" id="UP000035057"/>
    </source>
</evidence>
<dbReference type="PATRIC" id="fig|1137280.3.peg.2326"/>
<dbReference type="Proteomes" id="UP000035057">
    <property type="component" value="Unassembled WGS sequence"/>
</dbReference>
<dbReference type="STRING" id="1137280.D777_02509"/>
<proteinExistence type="predicted"/>
<comment type="caution">
    <text evidence="1">The sequence shown here is derived from an EMBL/GenBank/DDBJ whole genome shotgun (WGS) entry which is preliminary data.</text>
</comment>